<dbReference type="SUPFAM" id="SSF55785">
    <property type="entry name" value="PYP-like sensor domain (PAS domain)"/>
    <property type="match status" value="2"/>
</dbReference>
<sequence length="1263" mass="137334">MADFDVLALVGSAGGSAAALEVLRTLPPDFEVPIVVVLHLPPDSTLPEIYSRLPFAVQWARSGASILPGQIAICPPRAFLELLPDGSYALTPCETGAIERPIDRFLESVAHSFSTRAIAIVLSGMGRDGALGAMELHRTGGRVLAQSEETAEQPSMPAAVIDSGAADMVVPLHELGHLVGELVARTPRPRMRSEVESIRRTFGDAAEVAARAREIDWSLSALGPAVSWPEALRAAARTALDAPTPMAVWWGPQFIQIYNDAWRAFLGVSKHPQALGAPAQETWPEIWPHIGPLVQRVLSEGIAASGDDYPLLVQRYGFFEEVFAAFSYSPIRDATGSVVGVFNSVWETTKNVVSERRLLALRALTSKLAGAQGVLDACERVGTALASYPQDVPFALIYLIDERTRQATLAASTGIEAGAGSAPRVLDLDSDALWPIASALSGSIIDGSEGLFIDDLANRCPGLSPVPHVRGGGLPPQTAQLRPIRAATDEPPLGVVVLALSPHRPWDEAYRSFIDLVVRQISAGLAEGQAKERERERLDRLADVDRAKTEFFANVSHEFRTPLTLLLAPLDELVRSKDLLPAPLAEEVKVAASNARRLQSLVTNLLDFSQIESRRQPPQLALTDLCMLTVDVASHFRSAIEAAGLEFQIHSDPEMPLVPVEPDMWRSLVSNLLANALKFTFEGSITVQLLALRLHAEVVISDTGVGIPSDELPNIFKRFHRVRGTRARTAEGAGIGLSIVHDLISRMGGQIRVRSREGHGTAFTIWMPYKSFRYTKQTSARGIAMPSKDIVADLAEQATRWVTDIKPEAVGVLEDLVGRHHEASFIGAPQNGRIVVVDDNADVRRYLRRLLGERWSVETVAEADAALGLIASWRPDVVLADVMMPGMDGFELLRRVRADPALKCTPVMLVTARAGETAAVEGLVAGADDYVAKPFSPRELLARVAALIERARSAAALRESEMRFRAFVSASSDVVYRMSADWSEMLELNGRGLLPDMKAASEGWMTGYIHPDDQADVQAAIKRAVAGKHMFELEHRVRRLDGTLGWTLSRALPILDDAGNIKEWLGAASDVTARKQAEEALRDSERLLQRSQHWIAAQRDAFQAAMSGAPIETSLGILTETLVAQADDGRRCAFYIAEGNTLRHVVGMSDEYARCVDGFIISPESLACGLAVAMDQPVITPDIFMEPKWRNWLWLASQFGYRGCWSFPVKTRDGRLVGALAMYFADTREPAASDLELAQAFAETAAIIISRDVNAGAAEPARV</sequence>
<dbReference type="InterPro" id="IPR003018">
    <property type="entry name" value="GAF"/>
</dbReference>
<dbReference type="AlphaFoldDB" id="A0A658R3I1"/>
<dbReference type="InterPro" id="IPR035909">
    <property type="entry name" value="CheB_C"/>
</dbReference>
<dbReference type="InterPro" id="IPR035965">
    <property type="entry name" value="PAS-like_dom_sf"/>
</dbReference>
<dbReference type="SUPFAM" id="SSF55874">
    <property type="entry name" value="ATPase domain of HSP90 chaperone/DNA topoisomerase II/histidine kinase"/>
    <property type="match status" value="1"/>
</dbReference>
<evidence type="ECO:0000259" key="12">
    <source>
        <dbReference type="PROSITE" id="PS50113"/>
    </source>
</evidence>
<evidence type="ECO:0000256" key="8">
    <source>
        <dbReference type="PROSITE-ProRule" id="PRU00050"/>
    </source>
</evidence>
<dbReference type="Gene3D" id="3.30.565.10">
    <property type="entry name" value="Histidine kinase-like ATPase, C-terminal domain"/>
    <property type="match status" value="1"/>
</dbReference>
<dbReference type="InterPro" id="IPR001789">
    <property type="entry name" value="Sig_transdc_resp-reg_receiver"/>
</dbReference>
<dbReference type="GO" id="GO:0000156">
    <property type="term" value="F:phosphorelay response regulator activity"/>
    <property type="evidence" value="ECO:0007669"/>
    <property type="project" value="InterPro"/>
</dbReference>
<dbReference type="InterPro" id="IPR001610">
    <property type="entry name" value="PAC"/>
</dbReference>
<comment type="catalytic activity">
    <reaction evidence="1">
        <text>ATP + protein L-histidine = ADP + protein N-phospho-L-histidine.</text>
        <dbReference type="EC" id="2.7.13.3"/>
    </reaction>
</comment>
<name>A0A658R3I1_9BURK</name>
<proteinExistence type="predicted"/>
<dbReference type="GO" id="GO:0005737">
    <property type="term" value="C:cytoplasm"/>
    <property type="evidence" value="ECO:0007669"/>
    <property type="project" value="InterPro"/>
</dbReference>
<dbReference type="CDD" id="cd16433">
    <property type="entry name" value="CheB"/>
    <property type="match status" value="1"/>
</dbReference>
<dbReference type="InterPro" id="IPR004358">
    <property type="entry name" value="Sig_transdc_His_kin-like_C"/>
</dbReference>
<dbReference type="PANTHER" id="PTHR43547">
    <property type="entry name" value="TWO-COMPONENT HISTIDINE KINASE"/>
    <property type="match status" value="1"/>
</dbReference>
<evidence type="ECO:0000259" key="13">
    <source>
        <dbReference type="PROSITE" id="PS50122"/>
    </source>
</evidence>
<protein>
    <recommendedName>
        <fullName evidence="3">histidine kinase</fullName>
        <ecNumber evidence="3">2.7.13.3</ecNumber>
    </recommendedName>
</protein>
<dbReference type="PANTHER" id="PTHR43547:SF2">
    <property type="entry name" value="HYBRID SIGNAL TRANSDUCTION HISTIDINE KINASE C"/>
    <property type="match status" value="1"/>
</dbReference>
<dbReference type="GO" id="GO:0008984">
    <property type="term" value="F:protein-glutamate methylesterase activity"/>
    <property type="evidence" value="ECO:0007669"/>
    <property type="project" value="InterPro"/>
</dbReference>
<feature type="domain" description="Response regulatory" evidence="11">
    <location>
        <begin position="833"/>
        <end position="948"/>
    </location>
</feature>
<dbReference type="CDD" id="cd00082">
    <property type="entry name" value="HisKA"/>
    <property type="match status" value="1"/>
</dbReference>
<evidence type="ECO:0000259" key="10">
    <source>
        <dbReference type="PROSITE" id="PS50109"/>
    </source>
</evidence>
<dbReference type="InterPro" id="IPR011006">
    <property type="entry name" value="CheY-like_superfamily"/>
</dbReference>
<dbReference type="SMART" id="SM00086">
    <property type="entry name" value="PAC"/>
    <property type="match status" value="1"/>
</dbReference>
<dbReference type="PROSITE" id="PS50113">
    <property type="entry name" value="PAC"/>
    <property type="match status" value="1"/>
</dbReference>
<dbReference type="SUPFAM" id="SSF55781">
    <property type="entry name" value="GAF domain-like"/>
    <property type="match status" value="2"/>
</dbReference>
<feature type="active site" evidence="8">
    <location>
        <position position="12"/>
    </location>
</feature>
<dbReference type="Pfam" id="PF00072">
    <property type="entry name" value="Response_reg"/>
    <property type="match status" value="1"/>
</dbReference>
<dbReference type="InterPro" id="IPR005467">
    <property type="entry name" value="His_kinase_dom"/>
</dbReference>
<dbReference type="Pfam" id="PF01339">
    <property type="entry name" value="CheB_methylest"/>
    <property type="match status" value="1"/>
</dbReference>
<dbReference type="PROSITE" id="PS50110">
    <property type="entry name" value="RESPONSE_REGULATORY"/>
    <property type="match status" value="1"/>
</dbReference>
<dbReference type="SMART" id="SM00387">
    <property type="entry name" value="HATPase_c"/>
    <property type="match status" value="1"/>
</dbReference>
<dbReference type="Pfam" id="PF08447">
    <property type="entry name" value="PAS_3"/>
    <property type="match status" value="1"/>
</dbReference>
<dbReference type="InterPro" id="IPR003661">
    <property type="entry name" value="HisK_dim/P_dom"/>
</dbReference>
<dbReference type="NCBIfam" id="TIGR00229">
    <property type="entry name" value="sensory_box"/>
    <property type="match status" value="1"/>
</dbReference>
<comment type="caution">
    <text evidence="14">The sequence shown here is derived from an EMBL/GenBank/DDBJ whole genome shotgun (WGS) entry which is preliminary data.</text>
</comment>
<evidence type="ECO:0000313" key="14">
    <source>
        <dbReference type="EMBL" id="SAL46456.1"/>
    </source>
</evidence>
<dbReference type="InterPro" id="IPR029016">
    <property type="entry name" value="GAF-like_dom_sf"/>
</dbReference>
<evidence type="ECO:0000256" key="4">
    <source>
        <dbReference type="ARBA" id="ARBA00022500"/>
    </source>
</evidence>
<reference evidence="14 15" key="1">
    <citation type="submission" date="2016-01" db="EMBL/GenBank/DDBJ databases">
        <authorList>
            <person name="Peeters C."/>
        </authorList>
    </citation>
    <scope>NUCLEOTIDE SEQUENCE [LARGE SCALE GENOMIC DNA]</scope>
    <source>
        <strain evidence="14">LMG 29315</strain>
    </source>
</reference>
<dbReference type="FunFam" id="3.30.565.10:FF:000006">
    <property type="entry name" value="Sensor histidine kinase WalK"/>
    <property type="match status" value="1"/>
</dbReference>
<evidence type="ECO:0000256" key="9">
    <source>
        <dbReference type="PROSITE-ProRule" id="PRU00169"/>
    </source>
</evidence>
<feature type="domain" description="CheB-type methylesterase" evidence="13">
    <location>
        <begin position="1"/>
        <end position="186"/>
    </location>
</feature>
<dbReference type="InterPro" id="IPR000700">
    <property type="entry name" value="PAS-assoc_C"/>
</dbReference>
<dbReference type="Gene3D" id="1.10.287.130">
    <property type="match status" value="1"/>
</dbReference>
<evidence type="ECO:0000259" key="11">
    <source>
        <dbReference type="PROSITE" id="PS50110"/>
    </source>
</evidence>
<dbReference type="GO" id="GO:0005886">
    <property type="term" value="C:plasma membrane"/>
    <property type="evidence" value="ECO:0007669"/>
    <property type="project" value="UniProtKB-SubCell"/>
</dbReference>
<keyword evidence="4 8" id="KW-0145">Chemotaxis</keyword>
<dbReference type="InterPro" id="IPR000014">
    <property type="entry name" value="PAS"/>
</dbReference>
<dbReference type="GO" id="GO:0006935">
    <property type="term" value="P:chemotaxis"/>
    <property type="evidence" value="ECO:0007669"/>
    <property type="project" value="UniProtKB-UniRule"/>
</dbReference>
<dbReference type="InterPro" id="IPR036890">
    <property type="entry name" value="HATPase_C_sf"/>
</dbReference>
<dbReference type="Gene3D" id="3.30.450.40">
    <property type="match status" value="1"/>
</dbReference>
<dbReference type="Gene3D" id="3.30.450.20">
    <property type="entry name" value="PAS domain"/>
    <property type="match status" value="2"/>
</dbReference>
<dbReference type="EMBL" id="FCNV02000014">
    <property type="protein sequence ID" value="SAL46456.1"/>
    <property type="molecule type" value="Genomic_DNA"/>
</dbReference>
<keyword evidence="8" id="KW-0378">Hydrolase</keyword>
<dbReference type="InterPro" id="IPR013655">
    <property type="entry name" value="PAS_fold_3"/>
</dbReference>
<dbReference type="Pfam" id="PF13185">
    <property type="entry name" value="GAF_2"/>
    <property type="match status" value="1"/>
</dbReference>
<dbReference type="PRINTS" id="PR00344">
    <property type="entry name" value="BCTRLSENSOR"/>
</dbReference>
<feature type="domain" description="PAC" evidence="12">
    <location>
        <begin position="1031"/>
        <end position="1083"/>
    </location>
</feature>
<evidence type="ECO:0000256" key="3">
    <source>
        <dbReference type="ARBA" id="ARBA00012438"/>
    </source>
</evidence>
<dbReference type="Pfam" id="PF00512">
    <property type="entry name" value="HisKA"/>
    <property type="match status" value="1"/>
</dbReference>
<feature type="modified residue" description="4-aspartylphosphate" evidence="9">
    <location>
        <position position="881"/>
    </location>
</feature>
<dbReference type="SMART" id="SM00448">
    <property type="entry name" value="REC"/>
    <property type="match status" value="1"/>
</dbReference>
<evidence type="ECO:0000256" key="1">
    <source>
        <dbReference type="ARBA" id="ARBA00000085"/>
    </source>
</evidence>
<gene>
    <name evidence="14" type="ORF">AWB72_04846</name>
</gene>
<feature type="active site" evidence="8">
    <location>
        <position position="39"/>
    </location>
</feature>
<feature type="active site" evidence="8">
    <location>
        <position position="128"/>
    </location>
</feature>
<dbReference type="SUPFAM" id="SSF47384">
    <property type="entry name" value="Homodimeric domain of signal transducing histidine kinase"/>
    <property type="match status" value="1"/>
</dbReference>
<dbReference type="Proteomes" id="UP000198263">
    <property type="component" value="Unassembled WGS sequence"/>
</dbReference>
<dbReference type="InterPro" id="IPR036097">
    <property type="entry name" value="HisK_dim/P_sf"/>
</dbReference>
<organism evidence="14 15">
    <name type="scientific">Caballeronia concitans</name>
    <dbReference type="NCBI Taxonomy" id="1777133"/>
    <lineage>
        <taxon>Bacteria</taxon>
        <taxon>Pseudomonadati</taxon>
        <taxon>Pseudomonadota</taxon>
        <taxon>Betaproteobacteria</taxon>
        <taxon>Burkholderiales</taxon>
        <taxon>Burkholderiaceae</taxon>
        <taxon>Caballeronia</taxon>
    </lineage>
</organism>
<evidence type="ECO:0000256" key="5">
    <source>
        <dbReference type="ARBA" id="ARBA00022553"/>
    </source>
</evidence>
<dbReference type="GO" id="GO:0000155">
    <property type="term" value="F:phosphorelay sensor kinase activity"/>
    <property type="evidence" value="ECO:0007669"/>
    <property type="project" value="InterPro"/>
</dbReference>
<keyword evidence="15" id="KW-1185">Reference proteome</keyword>
<dbReference type="InterPro" id="IPR003594">
    <property type="entry name" value="HATPase_dom"/>
</dbReference>
<dbReference type="CDD" id="cd00130">
    <property type="entry name" value="PAS"/>
    <property type="match status" value="1"/>
</dbReference>
<dbReference type="Gene3D" id="3.40.50.2300">
    <property type="match status" value="1"/>
</dbReference>
<accession>A0A658R3I1</accession>
<dbReference type="SMART" id="SM00388">
    <property type="entry name" value="HisKA"/>
    <property type="match status" value="1"/>
</dbReference>
<dbReference type="SMART" id="SM00065">
    <property type="entry name" value="GAF"/>
    <property type="match status" value="1"/>
</dbReference>
<comment type="subcellular location">
    <subcellularLocation>
        <location evidence="2">Cell inner membrane</location>
        <topology evidence="2">Multi-pass membrane protein</topology>
    </subcellularLocation>
</comment>
<dbReference type="Gene3D" id="3.40.50.180">
    <property type="entry name" value="Methylesterase CheB, C-terminal domain"/>
    <property type="match status" value="1"/>
</dbReference>
<evidence type="ECO:0000256" key="6">
    <source>
        <dbReference type="ARBA" id="ARBA00022679"/>
    </source>
</evidence>
<keyword evidence="7 14" id="KW-0418">Kinase</keyword>
<keyword evidence="6" id="KW-0808">Transferase</keyword>
<dbReference type="InterPro" id="IPR000673">
    <property type="entry name" value="Sig_transdc_resp-reg_Me-estase"/>
</dbReference>
<evidence type="ECO:0000313" key="15">
    <source>
        <dbReference type="Proteomes" id="UP000198263"/>
    </source>
</evidence>
<dbReference type="PROSITE" id="PS50109">
    <property type="entry name" value="HIS_KIN"/>
    <property type="match status" value="1"/>
</dbReference>
<dbReference type="SUPFAM" id="SSF52738">
    <property type="entry name" value="Methylesterase CheB, C-terminal domain"/>
    <property type="match status" value="1"/>
</dbReference>
<evidence type="ECO:0000256" key="2">
    <source>
        <dbReference type="ARBA" id="ARBA00004429"/>
    </source>
</evidence>
<dbReference type="EC" id="2.7.13.3" evidence="3"/>
<dbReference type="SUPFAM" id="SSF52172">
    <property type="entry name" value="CheY-like"/>
    <property type="match status" value="1"/>
</dbReference>
<keyword evidence="5 9" id="KW-0597">Phosphoprotein</keyword>
<dbReference type="Pfam" id="PF02518">
    <property type="entry name" value="HATPase_c"/>
    <property type="match status" value="1"/>
</dbReference>
<dbReference type="PROSITE" id="PS50122">
    <property type="entry name" value="CHEB"/>
    <property type="match status" value="1"/>
</dbReference>
<feature type="domain" description="Histidine kinase" evidence="10">
    <location>
        <begin position="554"/>
        <end position="771"/>
    </location>
</feature>
<evidence type="ECO:0000256" key="7">
    <source>
        <dbReference type="ARBA" id="ARBA00022777"/>
    </source>
</evidence>